<keyword evidence="6" id="KW-1185">Reference proteome</keyword>
<organism evidence="5 6">
    <name type="scientific">Fimbriimonas ginsengisoli Gsoil 348</name>
    <dbReference type="NCBI Taxonomy" id="661478"/>
    <lineage>
        <taxon>Bacteria</taxon>
        <taxon>Bacillati</taxon>
        <taxon>Armatimonadota</taxon>
        <taxon>Fimbriimonadia</taxon>
        <taxon>Fimbriimonadales</taxon>
        <taxon>Fimbriimonadaceae</taxon>
        <taxon>Fimbriimonas</taxon>
    </lineage>
</organism>
<reference evidence="5 6" key="1">
    <citation type="journal article" date="2014" name="PLoS ONE">
        <title>The first complete genome sequence of the class fimbriimonadia in the phylum armatimonadetes.</title>
        <authorList>
            <person name="Hu Z.Y."/>
            <person name="Wang Y.Z."/>
            <person name="Im W.T."/>
            <person name="Wang S.Y."/>
            <person name="Zhao G.P."/>
            <person name="Zheng H.J."/>
            <person name="Quan Z.X."/>
        </authorList>
    </citation>
    <scope>NUCLEOTIDE SEQUENCE [LARGE SCALE GENOMIC DNA]</scope>
    <source>
        <strain evidence="5">Gsoil 348</strain>
    </source>
</reference>
<dbReference type="KEGG" id="fgi:OP10G_0990"/>
<dbReference type="STRING" id="661478.OP10G_0990"/>
<sequence length="218" mass="24547">MVRAVLFDLDGTLFDRDAALRRFAADQHRRLILQPVVDESEYVARFIELDDRGKVWKDRVYRQLVQEFPLSEPWEKLHADYETTFASHVSPYAGTEEMLRGLKGQNLALGIVSNGLTHFQKRTFKGLNLTALFDVLVISEAVGMRKPHPDIFHFALGQLGAEAANSVFVGDDPDADIVGSKLAGLRAVWLRSPEREEPAECDAIIDRITDLPNVLRGF</sequence>
<dbReference type="SFLD" id="SFLDG01135">
    <property type="entry name" value="C1.5.6:_HAD__Beta-PGM__Phospha"/>
    <property type="match status" value="1"/>
</dbReference>
<keyword evidence="2" id="KW-0479">Metal-binding</keyword>
<evidence type="ECO:0000256" key="4">
    <source>
        <dbReference type="ARBA" id="ARBA00022842"/>
    </source>
</evidence>
<dbReference type="Proteomes" id="UP000027982">
    <property type="component" value="Chromosome"/>
</dbReference>
<dbReference type="OrthoDB" id="9809962at2"/>
<dbReference type="AlphaFoldDB" id="A0A068NLA8"/>
<dbReference type="InterPro" id="IPR041492">
    <property type="entry name" value="HAD_2"/>
</dbReference>
<comment type="cofactor">
    <cofactor evidence="1">
        <name>Mg(2+)</name>
        <dbReference type="ChEBI" id="CHEBI:18420"/>
    </cofactor>
</comment>
<dbReference type="InterPro" id="IPR006439">
    <property type="entry name" value="HAD-SF_hydro_IA"/>
</dbReference>
<protein>
    <submittedName>
        <fullName evidence="5">Putative hydrolase</fullName>
    </submittedName>
</protein>
<dbReference type="eggNOG" id="COG0546">
    <property type="taxonomic scope" value="Bacteria"/>
</dbReference>
<dbReference type="HOGENOM" id="CLU_045011_8_3_0"/>
<keyword evidence="4" id="KW-0460">Magnesium</keyword>
<evidence type="ECO:0000313" key="5">
    <source>
        <dbReference type="EMBL" id="AIE84358.1"/>
    </source>
</evidence>
<accession>A0A068NLA8</accession>
<dbReference type="EMBL" id="CP007139">
    <property type="protein sequence ID" value="AIE84358.1"/>
    <property type="molecule type" value="Genomic_DNA"/>
</dbReference>
<dbReference type="RefSeq" id="WP_038472595.1">
    <property type="nucleotide sequence ID" value="NZ_CP007139.1"/>
</dbReference>
<gene>
    <name evidence="5" type="ORF">OP10G_0990</name>
</gene>
<dbReference type="SFLD" id="SFLDS00003">
    <property type="entry name" value="Haloacid_Dehalogenase"/>
    <property type="match status" value="1"/>
</dbReference>
<dbReference type="Pfam" id="PF13419">
    <property type="entry name" value="HAD_2"/>
    <property type="match status" value="1"/>
</dbReference>
<name>A0A068NLA8_FIMGI</name>
<dbReference type="InterPro" id="IPR051400">
    <property type="entry name" value="HAD-like_hydrolase"/>
</dbReference>
<evidence type="ECO:0000256" key="2">
    <source>
        <dbReference type="ARBA" id="ARBA00022723"/>
    </source>
</evidence>
<proteinExistence type="predicted"/>
<dbReference type="NCBIfam" id="TIGR01509">
    <property type="entry name" value="HAD-SF-IA-v3"/>
    <property type="match status" value="1"/>
</dbReference>
<dbReference type="SUPFAM" id="SSF56784">
    <property type="entry name" value="HAD-like"/>
    <property type="match status" value="1"/>
</dbReference>
<dbReference type="InterPro" id="IPR023214">
    <property type="entry name" value="HAD_sf"/>
</dbReference>
<dbReference type="SFLD" id="SFLDG01129">
    <property type="entry name" value="C1.5:_HAD__Beta-PGM__Phosphata"/>
    <property type="match status" value="1"/>
</dbReference>
<dbReference type="PRINTS" id="PR00413">
    <property type="entry name" value="HADHALOGNASE"/>
</dbReference>
<dbReference type="Gene3D" id="1.10.150.520">
    <property type="match status" value="1"/>
</dbReference>
<dbReference type="GO" id="GO:0016791">
    <property type="term" value="F:phosphatase activity"/>
    <property type="evidence" value="ECO:0007669"/>
    <property type="project" value="TreeGrafter"/>
</dbReference>
<evidence type="ECO:0000256" key="3">
    <source>
        <dbReference type="ARBA" id="ARBA00022801"/>
    </source>
</evidence>
<dbReference type="PANTHER" id="PTHR46470">
    <property type="entry name" value="N-ACYLNEURAMINATE-9-PHOSPHATASE"/>
    <property type="match status" value="1"/>
</dbReference>
<evidence type="ECO:0000313" key="6">
    <source>
        <dbReference type="Proteomes" id="UP000027982"/>
    </source>
</evidence>
<dbReference type="PANTHER" id="PTHR46470:SF2">
    <property type="entry name" value="GLYCERALDEHYDE 3-PHOSPHATE PHOSPHATASE"/>
    <property type="match status" value="1"/>
</dbReference>
<keyword evidence="3 5" id="KW-0378">Hydrolase</keyword>
<dbReference type="Gene3D" id="3.40.50.1000">
    <property type="entry name" value="HAD superfamily/HAD-like"/>
    <property type="match status" value="1"/>
</dbReference>
<dbReference type="InterPro" id="IPR036412">
    <property type="entry name" value="HAD-like_sf"/>
</dbReference>
<evidence type="ECO:0000256" key="1">
    <source>
        <dbReference type="ARBA" id="ARBA00001946"/>
    </source>
</evidence>
<dbReference type="GO" id="GO:0046872">
    <property type="term" value="F:metal ion binding"/>
    <property type="evidence" value="ECO:0007669"/>
    <property type="project" value="UniProtKB-KW"/>
</dbReference>
<dbReference type="GO" id="GO:0044281">
    <property type="term" value="P:small molecule metabolic process"/>
    <property type="evidence" value="ECO:0007669"/>
    <property type="project" value="UniProtKB-ARBA"/>
</dbReference>
<dbReference type="NCBIfam" id="TIGR01549">
    <property type="entry name" value="HAD-SF-IA-v1"/>
    <property type="match status" value="1"/>
</dbReference>